<evidence type="ECO:0000256" key="1">
    <source>
        <dbReference type="ARBA" id="ARBA00022512"/>
    </source>
</evidence>
<keyword evidence="5" id="KW-0472">Membrane</keyword>
<protein>
    <submittedName>
        <fullName evidence="8">LPXTG cell wall anchor domain-containing protein</fullName>
    </submittedName>
</protein>
<dbReference type="PROSITE" id="PS50847">
    <property type="entry name" value="GRAM_POS_ANCHORING"/>
    <property type="match status" value="1"/>
</dbReference>
<evidence type="ECO:0000256" key="2">
    <source>
        <dbReference type="ARBA" id="ARBA00022525"/>
    </source>
</evidence>
<keyword evidence="5" id="KW-0812">Transmembrane</keyword>
<organism evidence="8 9">
    <name type="scientific">Vagococcus hydrophili</name>
    <dbReference type="NCBI Taxonomy" id="2714947"/>
    <lineage>
        <taxon>Bacteria</taxon>
        <taxon>Bacillati</taxon>
        <taxon>Bacillota</taxon>
        <taxon>Bacilli</taxon>
        <taxon>Lactobacillales</taxon>
        <taxon>Enterococcaceae</taxon>
        <taxon>Vagococcus</taxon>
    </lineage>
</organism>
<evidence type="ECO:0000256" key="6">
    <source>
        <dbReference type="SAM" id="SignalP"/>
    </source>
</evidence>
<feature type="transmembrane region" description="Helical" evidence="5">
    <location>
        <begin position="83"/>
        <end position="100"/>
    </location>
</feature>
<keyword evidence="4" id="KW-0572">Peptidoglycan-anchor</keyword>
<keyword evidence="2" id="KW-0964">Secreted</keyword>
<dbReference type="Proteomes" id="UP000501747">
    <property type="component" value="Chromosome"/>
</dbReference>
<dbReference type="EMBL" id="CP049887">
    <property type="protein sequence ID" value="QIL48215.1"/>
    <property type="molecule type" value="Genomic_DNA"/>
</dbReference>
<keyword evidence="3 6" id="KW-0732">Signal</keyword>
<reference evidence="8 9" key="1">
    <citation type="submission" date="2020-03" db="EMBL/GenBank/DDBJ databases">
        <title>Vagococcus sp. nov., isolated from beetles.</title>
        <authorList>
            <person name="Hyun D.-W."/>
            <person name="Bae J.-W."/>
        </authorList>
    </citation>
    <scope>NUCLEOTIDE SEQUENCE [LARGE SCALE GENOMIC DNA]</scope>
    <source>
        <strain evidence="8 9">HDW17B</strain>
    </source>
</reference>
<feature type="chain" id="PRO_5026181894" evidence="6">
    <location>
        <begin position="30"/>
        <end position="110"/>
    </location>
</feature>
<accession>A0A6G8ATF1</accession>
<feature type="signal peptide" evidence="6">
    <location>
        <begin position="1"/>
        <end position="29"/>
    </location>
</feature>
<evidence type="ECO:0000256" key="4">
    <source>
        <dbReference type="ARBA" id="ARBA00023088"/>
    </source>
</evidence>
<keyword evidence="1" id="KW-0134">Cell wall</keyword>
<sequence>MRNKKLLWKSCLLLVMLVGLVGVSTKAFADKKANEGQNTADIEFYEPTPEKVKPVLPETKKPEIKPTGIKRLLPKTGETTSNFSYLLGLSILSLVFVVGVKRRKVGDVDE</sequence>
<keyword evidence="5" id="KW-1133">Transmembrane helix</keyword>
<name>A0A6G8ATF1_9ENTE</name>
<proteinExistence type="predicted"/>
<evidence type="ECO:0000313" key="8">
    <source>
        <dbReference type="EMBL" id="QIL48215.1"/>
    </source>
</evidence>
<evidence type="ECO:0000256" key="5">
    <source>
        <dbReference type="SAM" id="Phobius"/>
    </source>
</evidence>
<dbReference type="KEGG" id="vhy:G7082_06790"/>
<feature type="domain" description="Gram-positive cocci surface proteins LPxTG" evidence="7">
    <location>
        <begin position="73"/>
        <end position="110"/>
    </location>
</feature>
<evidence type="ECO:0000256" key="3">
    <source>
        <dbReference type="ARBA" id="ARBA00022729"/>
    </source>
</evidence>
<evidence type="ECO:0000259" key="7">
    <source>
        <dbReference type="PROSITE" id="PS50847"/>
    </source>
</evidence>
<dbReference type="RefSeq" id="WP_166034363.1">
    <property type="nucleotide sequence ID" value="NZ_CP049887.1"/>
</dbReference>
<dbReference type="InterPro" id="IPR019931">
    <property type="entry name" value="LPXTG_anchor"/>
</dbReference>
<dbReference type="NCBIfam" id="TIGR01167">
    <property type="entry name" value="LPXTG_anchor"/>
    <property type="match status" value="1"/>
</dbReference>
<gene>
    <name evidence="8" type="ORF">G7082_06790</name>
</gene>
<evidence type="ECO:0000313" key="9">
    <source>
        <dbReference type="Proteomes" id="UP000501747"/>
    </source>
</evidence>
<dbReference type="Pfam" id="PF00746">
    <property type="entry name" value="Gram_pos_anchor"/>
    <property type="match status" value="1"/>
</dbReference>
<keyword evidence="9" id="KW-1185">Reference proteome</keyword>
<dbReference type="AlphaFoldDB" id="A0A6G8ATF1"/>